<name>A0A5J6GGX7_STRKN</name>
<organism evidence="1 2">
    <name type="scientific">Streptomyces kanamyceticus</name>
    <dbReference type="NCBI Taxonomy" id="1967"/>
    <lineage>
        <taxon>Bacteria</taxon>
        <taxon>Bacillati</taxon>
        <taxon>Actinomycetota</taxon>
        <taxon>Actinomycetes</taxon>
        <taxon>Kitasatosporales</taxon>
        <taxon>Streptomycetaceae</taxon>
        <taxon>Streptomyces</taxon>
    </lineage>
</organism>
<dbReference type="EMBL" id="CP023699">
    <property type="protein sequence ID" value="QEU93261.1"/>
    <property type="molecule type" value="Genomic_DNA"/>
</dbReference>
<gene>
    <name evidence="1" type="ORF">CP970_22115</name>
</gene>
<dbReference type="OrthoDB" id="3212632at2"/>
<evidence type="ECO:0000313" key="2">
    <source>
        <dbReference type="Proteomes" id="UP000325529"/>
    </source>
</evidence>
<keyword evidence="2" id="KW-1185">Reference proteome</keyword>
<dbReference type="Proteomes" id="UP000325529">
    <property type="component" value="Chromosome"/>
</dbReference>
<evidence type="ECO:0000313" key="1">
    <source>
        <dbReference type="EMBL" id="QEU93261.1"/>
    </source>
</evidence>
<dbReference type="AlphaFoldDB" id="A0A5J6GGX7"/>
<accession>A0A5J6GGX7</accession>
<dbReference type="KEGG" id="ska:CP970_22115"/>
<sequence length="203" mass="22874">MHQPTKESAAVSATLVRPAPEVVARRAREILAIVEGDREFDRLRTACAKYDEDWQCFMGYALVDGFDVAKDTEPLFPEAMRAMAIKSAIYEMTDDEEAAEIPVSVPVDEMVHALAAQFTVLCRIQARTGIKFVHATDREAIGEWDHGDYTHQVYRSAWGPMNERYWFDKDETARRKAIVAAKYEPLGILDGGRRFAPGFPMAS</sequence>
<proteinExistence type="predicted"/>
<protein>
    <submittedName>
        <fullName evidence="1">Uncharacterized protein</fullName>
    </submittedName>
</protein>
<reference evidence="1 2" key="1">
    <citation type="submission" date="2017-09" db="EMBL/GenBank/DDBJ databases">
        <authorList>
            <person name="Lee N."/>
            <person name="Cho B.-K."/>
        </authorList>
    </citation>
    <scope>NUCLEOTIDE SEQUENCE [LARGE SCALE GENOMIC DNA]</scope>
    <source>
        <strain evidence="1 2">ATCC 12853</strain>
    </source>
</reference>